<gene>
    <name evidence="2" type="ORF">ACCB03007</name>
</gene>
<dbReference type="PANTHER" id="PTHR14927">
    <property type="entry name" value="NUCLEOLAR PROTEIN 10"/>
    <property type="match status" value="1"/>
</dbReference>
<dbReference type="InterPro" id="IPR040382">
    <property type="entry name" value="NOL10/Enp2"/>
</dbReference>
<proteinExistence type="evidence at transcript level"/>
<evidence type="ECO:0000259" key="1">
    <source>
        <dbReference type="Pfam" id="PF23098"/>
    </source>
</evidence>
<dbReference type="SUPFAM" id="SSF50978">
    <property type="entry name" value="WD40 repeat-like"/>
    <property type="match status" value="1"/>
</dbReference>
<dbReference type="Pfam" id="PF23098">
    <property type="entry name" value="Beta-prop_NOL10_N"/>
    <property type="match status" value="1"/>
</dbReference>
<dbReference type="InterPro" id="IPR036322">
    <property type="entry name" value="WD40_repeat_dom_sf"/>
</dbReference>
<dbReference type="GO" id="GO:0032040">
    <property type="term" value="C:small-subunit processome"/>
    <property type="evidence" value="ECO:0007669"/>
    <property type="project" value="TreeGrafter"/>
</dbReference>
<dbReference type="PANTHER" id="PTHR14927:SF0">
    <property type="entry name" value="NUCLEOLAR PROTEIN 10"/>
    <property type="match status" value="1"/>
</dbReference>
<protein>
    <submittedName>
        <fullName evidence="2">Nucleolar protein 10</fullName>
    </submittedName>
</protein>
<accession>V9IEG1</accession>
<dbReference type="GO" id="GO:0000462">
    <property type="term" value="P:maturation of SSU-rRNA from tricistronic rRNA transcript (SSU-rRNA, 5.8S rRNA, LSU-rRNA)"/>
    <property type="evidence" value="ECO:0007669"/>
    <property type="project" value="TreeGrafter"/>
</dbReference>
<dbReference type="InterPro" id="IPR056551">
    <property type="entry name" value="Beta-prop_NOL10_N"/>
</dbReference>
<feature type="domain" description="Nucleolar protein 10-like N-terminal" evidence="1">
    <location>
        <begin position="1"/>
        <end position="149"/>
    </location>
</feature>
<dbReference type="EMBL" id="JR041800">
    <property type="protein sequence ID" value="AEY59513.1"/>
    <property type="molecule type" value="mRNA"/>
</dbReference>
<dbReference type="AlphaFoldDB" id="V9IEG1"/>
<reference evidence="2" key="1">
    <citation type="submission" date="2011-11" db="EMBL/GenBank/DDBJ databases">
        <title>Decoding the brain transcriptome of the Eastern honeybee (Apis cerana) based on pyrosequencing.</title>
        <authorList>
            <person name="Sun L."/>
            <person name="Zheng H."/>
            <person name="Wang Y."/>
            <person name="Xie X."/>
            <person name="Zhu Y."/>
            <person name="Gu W."/>
            <person name="Wang S."/>
        </authorList>
    </citation>
    <scope>NUCLEOTIDE SEQUENCE</scope>
    <source>
        <tissue evidence="2">Brain</tissue>
    </source>
</reference>
<organism evidence="2">
    <name type="scientific">Apis cerana</name>
    <name type="common">Indian honeybee</name>
    <dbReference type="NCBI Taxonomy" id="7461"/>
    <lineage>
        <taxon>Eukaryota</taxon>
        <taxon>Metazoa</taxon>
        <taxon>Ecdysozoa</taxon>
        <taxon>Arthropoda</taxon>
        <taxon>Hexapoda</taxon>
        <taxon>Insecta</taxon>
        <taxon>Pterygota</taxon>
        <taxon>Neoptera</taxon>
        <taxon>Endopterygota</taxon>
        <taxon>Hymenoptera</taxon>
        <taxon>Apocrita</taxon>
        <taxon>Aculeata</taxon>
        <taxon>Apoidea</taxon>
        <taxon>Anthophila</taxon>
        <taxon>Apidae</taxon>
        <taxon>Apis</taxon>
    </lineage>
</organism>
<name>V9IEG1_APICE</name>
<evidence type="ECO:0000313" key="2">
    <source>
        <dbReference type="EMBL" id="AEY59513.1"/>
    </source>
</evidence>
<dbReference type="GO" id="GO:0030686">
    <property type="term" value="C:90S preribosome"/>
    <property type="evidence" value="ECO:0007669"/>
    <property type="project" value="TreeGrafter"/>
</dbReference>
<sequence length="154" mass="17982">MQVSCPNNVKIYNLSAGKSLPEWLSDRKRRALLKKNIDIRRRIELIQDFDMPGVSTSIKVTNDGQYILATGIYKPRVKCFDVKNLSLKFERCFDSEAIAFEILSDDYSKLIFLCCDRSIQFHVAHGKYYILRVPRFGRDMKYHYPSCDIFVVGR</sequence>